<evidence type="ECO:0000256" key="4">
    <source>
        <dbReference type="RuleBase" id="RU000363"/>
    </source>
</evidence>
<comment type="similarity">
    <text evidence="1 4">Belongs to the short-chain dehydrogenases/reductases (SDR) family.</text>
</comment>
<comment type="caution">
    <text evidence="5">The sequence shown here is derived from an EMBL/GenBank/DDBJ whole genome shotgun (WGS) entry which is preliminary data.</text>
</comment>
<sequence length="258" mass="27239">MFDFTDRVAVITGSTAGLGKGMAIALARQNCNIALIARRADKLEEAAAEIRTLGVKCLPVPCDVTSDESVANAADAIIREFGRVDILVNNAGTGGPACPVAELPMETYKNLVELNMTSVFRMIKTFVPYMEKAGYGRIVNVASVLGMVGHLEVSLAGYASAKGGVISLTKGVAAELATKGITVNAIAPGTFPSESNGKEFMEMNMPFVLRTTPMQRTGTPTDMNTVGDMDAAIVFLSSEESRYITGILLPVDGGWTCC</sequence>
<dbReference type="OrthoDB" id="9803333at2"/>
<dbReference type="PANTHER" id="PTHR42879:SF2">
    <property type="entry name" value="3-OXOACYL-[ACYL-CARRIER-PROTEIN] REDUCTASE FABG"/>
    <property type="match status" value="1"/>
</dbReference>
<proteinExistence type="inferred from homology"/>
<name>A0A2V1JL95_EUBRA</name>
<dbReference type="PRINTS" id="PR00081">
    <property type="entry name" value="GDHRDH"/>
</dbReference>
<keyword evidence="3" id="KW-0443">Lipid metabolism</keyword>
<dbReference type="InterPro" id="IPR020904">
    <property type="entry name" value="Sc_DH/Rdtase_CS"/>
</dbReference>
<dbReference type="PANTHER" id="PTHR42879">
    <property type="entry name" value="3-OXOACYL-(ACYL-CARRIER-PROTEIN) REDUCTASE"/>
    <property type="match status" value="1"/>
</dbReference>
<dbReference type="Proteomes" id="UP000245288">
    <property type="component" value="Unassembled WGS sequence"/>
</dbReference>
<evidence type="ECO:0000256" key="3">
    <source>
        <dbReference type="ARBA" id="ARBA00023221"/>
    </source>
</evidence>
<dbReference type="GO" id="GO:0016491">
    <property type="term" value="F:oxidoreductase activity"/>
    <property type="evidence" value="ECO:0007669"/>
    <property type="project" value="UniProtKB-KW"/>
</dbReference>
<dbReference type="Pfam" id="PF00106">
    <property type="entry name" value="adh_short"/>
    <property type="match status" value="1"/>
</dbReference>
<protein>
    <submittedName>
        <fullName evidence="5">Short-chain dehydrogenase</fullName>
    </submittedName>
</protein>
<dbReference type="SUPFAM" id="SSF51735">
    <property type="entry name" value="NAD(P)-binding Rossmann-fold domains"/>
    <property type="match status" value="1"/>
</dbReference>
<accession>A0A2V1JL95</accession>
<dbReference type="Gene3D" id="3.40.50.720">
    <property type="entry name" value="NAD(P)-binding Rossmann-like Domain"/>
    <property type="match status" value="1"/>
</dbReference>
<dbReference type="InterPro" id="IPR002347">
    <property type="entry name" value="SDR_fam"/>
</dbReference>
<evidence type="ECO:0000256" key="2">
    <source>
        <dbReference type="ARBA" id="ARBA00023002"/>
    </source>
</evidence>
<dbReference type="InterPro" id="IPR036291">
    <property type="entry name" value="NAD(P)-bd_dom_sf"/>
</dbReference>
<keyword evidence="2" id="KW-0560">Oxidoreductase</keyword>
<organism evidence="5 6">
    <name type="scientific">Eubacterium ramulus</name>
    <dbReference type="NCBI Taxonomy" id="39490"/>
    <lineage>
        <taxon>Bacteria</taxon>
        <taxon>Bacillati</taxon>
        <taxon>Bacillota</taxon>
        <taxon>Clostridia</taxon>
        <taxon>Eubacteriales</taxon>
        <taxon>Eubacteriaceae</taxon>
        <taxon>Eubacterium</taxon>
    </lineage>
</organism>
<dbReference type="GO" id="GO:0008206">
    <property type="term" value="P:bile acid metabolic process"/>
    <property type="evidence" value="ECO:0007669"/>
    <property type="project" value="UniProtKB-ARBA"/>
</dbReference>
<dbReference type="PRINTS" id="PR00080">
    <property type="entry name" value="SDRFAMILY"/>
</dbReference>
<keyword evidence="3" id="KW-0753">Steroid metabolism</keyword>
<evidence type="ECO:0000313" key="5">
    <source>
        <dbReference type="EMBL" id="PWE85350.1"/>
    </source>
</evidence>
<dbReference type="FunFam" id="3.40.50.720:FF:000084">
    <property type="entry name" value="Short-chain dehydrogenase reductase"/>
    <property type="match status" value="1"/>
</dbReference>
<evidence type="ECO:0000256" key="1">
    <source>
        <dbReference type="ARBA" id="ARBA00006484"/>
    </source>
</evidence>
<evidence type="ECO:0000313" key="6">
    <source>
        <dbReference type="Proteomes" id="UP000245288"/>
    </source>
</evidence>
<keyword evidence="6" id="KW-1185">Reference proteome</keyword>
<reference evidence="5 6" key="1">
    <citation type="submission" date="2014-09" db="EMBL/GenBank/DDBJ databases">
        <title>Butyrate-producing bacteria isolated from human gut.</title>
        <authorList>
            <person name="Zhang Q."/>
            <person name="Zhao L."/>
        </authorList>
    </citation>
    <scope>NUCLEOTIDE SEQUENCE [LARGE SCALE GENOMIC DNA]</scope>
    <source>
        <strain evidence="5 6">21</strain>
    </source>
</reference>
<dbReference type="AlphaFoldDB" id="A0A2V1JL95"/>
<dbReference type="EMBL" id="JRFU01000216">
    <property type="protein sequence ID" value="PWE85350.1"/>
    <property type="molecule type" value="Genomic_DNA"/>
</dbReference>
<dbReference type="PROSITE" id="PS00061">
    <property type="entry name" value="ADH_SHORT"/>
    <property type="match status" value="1"/>
</dbReference>
<gene>
    <name evidence="5" type="ORF">LG34_16380</name>
</gene>
<dbReference type="InterPro" id="IPR050259">
    <property type="entry name" value="SDR"/>
</dbReference>